<comment type="caution">
    <text evidence="2">The sequence shown here is derived from an EMBL/GenBank/DDBJ whole genome shotgun (WGS) entry which is preliminary data.</text>
</comment>
<dbReference type="AlphaFoldDB" id="A0ABD6DAY0"/>
<keyword evidence="3" id="KW-1185">Reference proteome</keyword>
<organism evidence="2 3">
    <name type="scientific">Halohasta litorea</name>
    <dbReference type="NCBI Taxonomy" id="869891"/>
    <lineage>
        <taxon>Archaea</taxon>
        <taxon>Methanobacteriati</taxon>
        <taxon>Methanobacteriota</taxon>
        <taxon>Stenosarchaea group</taxon>
        <taxon>Halobacteria</taxon>
        <taxon>Halobacteriales</taxon>
        <taxon>Haloferacaceae</taxon>
        <taxon>Halohasta</taxon>
    </lineage>
</organism>
<proteinExistence type="predicted"/>
<reference evidence="2 3" key="1">
    <citation type="journal article" date="2019" name="Int. J. Syst. Evol. Microbiol.">
        <title>The Global Catalogue of Microorganisms (GCM) 10K type strain sequencing project: providing services to taxonomists for standard genome sequencing and annotation.</title>
        <authorList>
            <consortium name="The Broad Institute Genomics Platform"/>
            <consortium name="The Broad Institute Genome Sequencing Center for Infectious Disease"/>
            <person name="Wu L."/>
            <person name="Ma J."/>
        </authorList>
    </citation>
    <scope>NUCLEOTIDE SEQUENCE [LARGE SCALE GENOMIC DNA]</scope>
    <source>
        <strain evidence="2 3">CGMCC 1.10593</strain>
    </source>
</reference>
<protein>
    <submittedName>
        <fullName evidence="2">Uncharacterized protein</fullName>
    </submittedName>
</protein>
<evidence type="ECO:0000313" key="2">
    <source>
        <dbReference type="EMBL" id="MFD1643449.1"/>
    </source>
</evidence>
<dbReference type="Proteomes" id="UP001597052">
    <property type="component" value="Unassembled WGS sequence"/>
</dbReference>
<feature type="region of interest" description="Disordered" evidence="1">
    <location>
        <begin position="1"/>
        <end position="26"/>
    </location>
</feature>
<evidence type="ECO:0000313" key="3">
    <source>
        <dbReference type="Proteomes" id="UP001597052"/>
    </source>
</evidence>
<dbReference type="RefSeq" id="WP_256397157.1">
    <property type="nucleotide sequence ID" value="NZ_JANHDJ010000006.1"/>
</dbReference>
<dbReference type="EMBL" id="JBHUDM010000005">
    <property type="protein sequence ID" value="MFD1643449.1"/>
    <property type="molecule type" value="Genomic_DNA"/>
</dbReference>
<accession>A0ABD6DAY0</accession>
<gene>
    <name evidence="2" type="ORF">ACFSBW_16360</name>
</gene>
<evidence type="ECO:0000256" key="1">
    <source>
        <dbReference type="SAM" id="MobiDB-lite"/>
    </source>
</evidence>
<sequence>MTDESSRFTSDRRPREGASWGTGEDWLNGTTENVVVVGGELVAQTPLDDGVPTSEKWQKPVVANSEGIARTSGNGSIDGDVSTYSVLDSSESGYIEYSVDQEYKQIRFDFDGTKGSIDISLQPSGTVIKEDWDVSGNPWYVVSLDDELDNGWKSSENFRVQVDDSTNKRIAEVEVDVDT</sequence>
<feature type="compositionally biased region" description="Basic and acidic residues" evidence="1">
    <location>
        <begin position="1"/>
        <end position="16"/>
    </location>
</feature>
<name>A0ABD6DAY0_9EURY</name>